<dbReference type="SMART" id="SM00382">
    <property type="entry name" value="AAA"/>
    <property type="match status" value="1"/>
</dbReference>
<reference evidence="13" key="1">
    <citation type="submission" date="2018-07" db="EMBL/GenBank/DDBJ databases">
        <authorList>
            <person name="Liu B.-T."/>
            <person name="Du Z."/>
        </authorList>
    </citation>
    <scope>NUCLEOTIDE SEQUENCE [LARGE SCALE GENOMIC DNA]</scope>
    <source>
        <strain evidence="13">XYN52</strain>
    </source>
</reference>
<dbReference type="InterPro" id="IPR027417">
    <property type="entry name" value="P-loop_NTPase"/>
</dbReference>
<evidence type="ECO:0000259" key="11">
    <source>
        <dbReference type="PROSITE" id="PS50893"/>
    </source>
</evidence>
<keyword evidence="3" id="KW-0813">Transport</keyword>
<dbReference type="EMBL" id="QQNH01000002">
    <property type="protein sequence ID" value="RDE10370.1"/>
    <property type="molecule type" value="Genomic_DNA"/>
</dbReference>
<gene>
    <name evidence="12" type="ORF">DVH29_02200</name>
</gene>
<keyword evidence="7 12" id="KW-0067">ATP-binding</keyword>
<organism evidence="12 13">
    <name type="scientific">Pelagibacterium lacus</name>
    <dbReference type="NCBI Taxonomy" id="2282655"/>
    <lineage>
        <taxon>Bacteria</taxon>
        <taxon>Pseudomonadati</taxon>
        <taxon>Pseudomonadota</taxon>
        <taxon>Alphaproteobacteria</taxon>
        <taxon>Hyphomicrobiales</taxon>
        <taxon>Devosiaceae</taxon>
        <taxon>Pelagibacterium</taxon>
    </lineage>
</organism>
<comment type="subcellular location">
    <subcellularLocation>
        <location evidence="1">Cell membrane</location>
        <topology evidence="1">Peripheral membrane protein</topology>
    </subcellularLocation>
</comment>
<keyword evidence="6" id="KW-0547">Nucleotide-binding</keyword>
<sequence>MNRHVDPTALGGTTRLSARKATFGYDQRVISRDLSVDIPDGGFTVIVGANACGKSTLLRALSRLIQPSSGQVLLDGKAISHYPAKEVARRLGLLPQTSIAPEGITVADLVARGRYPHQKFIRQWSVEDEAAVIDAMEATRITPLSHRLVDELSGGQRQRVWVAMVLAQQTPMLLLDEPTTYLDIAHQIELLELLATLNRRDGHTVVAVLHDLNHACRYASHIIAMRDGAIVAEGAPAEIITAELVEEVFGLACIIIDDPLAKTPMVIPRGSISHGDPVLQE</sequence>
<evidence type="ECO:0000256" key="2">
    <source>
        <dbReference type="ARBA" id="ARBA00005417"/>
    </source>
</evidence>
<keyword evidence="5" id="KW-0410">Iron transport</keyword>
<protein>
    <submittedName>
        <fullName evidence="12">ABC transporter ATP-binding protein</fullName>
    </submittedName>
</protein>
<dbReference type="AlphaFoldDB" id="A0A369WAF6"/>
<evidence type="ECO:0000256" key="8">
    <source>
        <dbReference type="ARBA" id="ARBA00023004"/>
    </source>
</evidence>
<keyword evidence="13" id="KW-1185">Reference proteome</keyword>
<dbReference type="SUPFAM" id="SSF52540">
    <property type="entry name" value="P-loop containing nucleoside triphosphate hydrolases"/>
    <property type="match status" value="1"/>
</dbReference>
<dbReference type="Pfam" id="PF00005">
    <property type="entry name" value="ABC_tran"/>
    <property type="match status" value="1"/>
</dbReference>
<dbReference type="GO" id="GO:0006826">
    <property type="term" value="P:iron ion transport"/>
    <property type="evidence" value="ECO:0007669"/>
    <property type="project" value="UniProtKB-KW"/>
</dbReference>
<dbReference type="PROSITE" id="PS00211">
    <property type="entry name" value="ABC_TRANSPORTER_1"/>
    <property type="match status" value="1"/>
</dbReference>
<evidence type="ECO:0000256" key="9">
    <source>
        <dbReference type="ARBA" id="ARBA00023065"/>
    </source>
</evidence>
<evidence type="ECO:0000313" key="13">
    <source>
        <dbReference type="Proteomes" id="UP000253759"/>
    </source>
</evidence>
<dbReference type="OrthoDB" id="9805601at2"/>
<dbReference type="GO" id="GO:0005886">
    <property type="term" value="C:plasma membrane"/>
    <property type="evidence" value="ECO:0007669"/>
    <property type="project" value="UniProtKB-SubCell"/>
</dbReference>
<dbReference type="InterPro" id="IPR003593">
    <property type="entry name" value="AAA+_ATPase"/>
</dbReference>
<dbReference type="InterPro" id="IPR003439">
    <property type="entry name" value="ABC_transporter-like_ATP-bd"/>
</dbReference>
<evidence type="ECO:0000256" key="1">
    <source>
        <dbReference type="ARBA" id="ARBA00004202"/>
    </source>
</evidence>
<evidence type="ECO:0000256" key="4">
    <source>
        <dbReference type="ARBA" id="ARBA00022475"/>
    </source>
</evidence>
<keyword evidence="8" id="KW-0408">Iron</keyword>
<proteinExistence type="inferred from homology"/>
<dbReference type="Proteomes" id="UP000253759">
    <property type="component" value="Unassembled WGS sequence"/>
</dbReference>
<dbReference type="PROSITE" id="PS50893">
    <property type="entry name" value="ABC_TRANSPORTER_2"/>
    <property type="match status" value="1"/>
</dbReference>
<evidence type="ECO:0000256" key="5">
    <source>
        <dbReference type="ARBA" id="ARBA00022496"/>
    </source>
</evidence>
<name>A0A369WAF6_9HYPH</name>
<comment type="caution">
    <text evidence="12">The sequence shown here is derived from an EMBL/GenBank/DDBJ whole genome shotgun (WGS) entry which is preliminary data.</text>
</comment>
<dbReference type="CDD" id="cd03214">
    <property type="entry name" value="ABC_Iron-Siderophores_B12_Hemin"/>
    <property type="match status" value="1"/>
</dbReference>
<feature type="domain" description="ABC transporter" evidence="11">
    <location>
        <begin position="16"/>
        <end position="252"/>
    </location>
</feature>
<dbReference type="InterPro" id="IPR017871">
    <property type="entry name" value="ABC_transporter-like_CS"/>
</dbReference>
<dbReference type="InterPro" id="IPR051535">
    <property type="entry name" value="Siderophore_ABC-ATPase"/>
</dbReference>
<evidence type="ECO:0000256" key="7">
    <source>
        <dbReference type="ARBA" id="ARBA00022840"/>
    </source>
</evidence>
<evidence type="ECO:0000256" key="6">
    <source>
        <dbReference type="ARBA" id="ARBA00022741"/>
    </source>
</evidence>
<keyword evidence="4" id="KW-1003">Cell membrane</keyword>
<dbReference type="GO" id="GO:0016887">
    <property type="term" value="F:ATP hydrolysis activity"/>
    <property type="evidence" value="ECO:0007669"/>
    <property type="project" value="InterPro"/>
</dbReference>
<dbReference type="PANTHER" id="PTHR42771">
    <property type="entry name" value="IRON(3+)-HYDROXAMATE IMPORT ATP-BINDING PROTEIN FHUC"/>
    <property type="match status" value="1"/>
</dbReference>
<comment type="similarity">
    <text evidence="2">Belongs to the ABC transporter superfamily.</text>
</comment>
<evidence type="ECO:0000256" key="10">
    <source>
        <dbReference type="ARBA" id="ARBA00023136"/>
    </source>
</evidence>
<dbReference type="FunFam" id="3.40.50.300:FF:000134">
    <property type="entry name" value="Iron-enterobactin ABC transporter ATP-binding protein"/>
    <property type="match status" value="1"/>
</dbReference>
<evidence type="ECO:0000313" key="12">
    <source>
        <dbReference type="EMBL" id="RDE10370.1"/>
    </source>
</evidence>
<dbReference type="PANTHER" id="PTHR42771:SF12">
    <property type="entry name" value="FE(3+) DICITRATE TRANSPORT ATP-BINDING PROTEIN FECE-RELATED"/>
    <property type="match status" value="1"/>
</dbReference>
<dbReference type="GO" id="GO:0005524">
    <property type="term" value="F:ATP binding"/>
    <property type="evidence" value="ECO:0007669"/>
    <property type="project" value="UniProtKB-KW"/>
</dbReference>
<accession>A0A369WAF6</accession>
<dbReference type="Gene3D" id="3.40.50.300">
    <property type="entry name" value="P-loop containing nucleotide triphosphate hydrolases"/>
    <property type="match status" value="1"/>
</dbReference>
<keyword evidence="9" id="KW-0406">Ion transport</keyword>
<evidence type="ECO:0000256" key="3">
    <source>
        <dbReference type="ARBA" id="ARBA00022448"/>
    </source>
</evidence>
<keyword evidence="10" id="KW-0472">Membrane</keyword>